<dbReference type="Gene3D" id="1.20.1250.20">
    <property type="entry name" value="MFS general substrate transporter like domains"/>
    <property type="match status" value="1"/>
</dbReference>
<dbReference type="OrthoDB" id="6509908at2759"/>
<dbReference type="PANTHER" id="PTHR11360:SF177">
    <property type="entry name" value="RIBOFLAVIN TRANSPORTER MCH5"/>
    <property type="match status" value="1"/>
</dbReference>
<feature type="transmembrane region" description="Helical" evidence="3">
    <location>
        <begin position="170"/>
        <end position="192"/>
    </location>
</feature>
<comment type="similarity">
    <text evidence="2">Belongs to the major facilitator superfamily. Monocarboxylate porter (TC 2.A.1.13) family.</text>
</comment>
<keyword evidence="3" id="KW-0472">Membrane</keyword>
<dbReference type="InterPro" id="IPR036259">
    <property type="entry name" value="MFS_trans_sf"/>
</dbReference>
<dbReference type="InterPro" id="IPR011701">
    <property type="entry name" value="MFS"/>
</dbReference>
<sequence length="268" mass="29214">MKHNSEEVLPDGGTRAWLSVAGGFIALFCSFGQLNAFGTFEAWYAQHQLRHSAPSTIAWIGSVQLWVFFFSGTFVGHAFDAYGPRYIIASGSLIMVFSIMMTSLATEYYQFMLAQGVLFSIGVAMLFYSSLASVATHFTKYRATAIGLASAGSGVGGTVFPIIFPRLFALVGFAWGVRIVGFISLACCVLSLPAITRRPHPSGLLKRSGWIDYDAIKDIRFVLFSIGSAFVCFGLFIPYFYITSYTQQLKHTTDTDSLSTALAVLNAA</sequence>
<dbReference type="AlphaFoldDB" id="A0A4Z0A0E0"/>
<dbReference type="PANTHER" id="PTHR11360">
    <property type="entry name" value="MONOCARBOXYLATE TRANSPORTER"/>
    <property type="match status" value="1"/>
</dbReference>
<dbReference type="STRING" id="135208.A0A4Z0A0E0"/>
<organism evidence="4 5">
    <name type="scientific">Hericium alpestre</name>
    <dbReference type="NCBI Taxonomy" id="135208"/>
    <lineage>
        <taxon>Eukaryota</taxon>
        <taxon>Fungi</taxon>
        <taxon>Dikarya</taxon>
        <taxon>Basidiomycota</taxon>
        <taxon>Agaricomycotina</taxon>
        <taxon>Agaricomycetes</taxon>
        <taxon>Russulales</taxon>
        <taxon>Hericiaceae</taxon>
        <taxon>Hericium</taxon>
    </lineage>
</organism>
<reference evidence="4 5" key="1">
    <citation type="submission" date="2019-02" db="EMBL/GenBank/DDBJ databases">
        <title>Genome sequencing of the rare red list fungi Hericium alpestre (H. flagellum).</title>
        <authorList>
            <person name="Buettner E."/>
            <person name="Kellner H."/>
        </authorList>
    </citation>
    <scope>NUCLEOTIDE SEQUENCE [LARGE SCALE GENOMIC DNA]</scope>
    <source>
        <strain evidence="4 5">DSM 108284</strain>
    </source>
</reference>
<dbReference type="GO" id="GO:0022857">
    <property type="term" value="F:transmembrane transporter activity"/>
    <property type="evidence" value="ECO:0007669"/>
    <property type="project" value="InterPro"/>
</dbReference>
<dbReference type="EMBL" id="SFCI01000462">
    <property type="protein sequence ID" value="TFY79661.1"/>
    <property type="molecule type" value="Genomic_DNA"/>
</dbReference>
<dbReference type="SUPFAM" id="SSF103473">
    <property type="entry name" value="MFS general substrate transporter"/>
    <property type="match status" value="1"/>
</dbReference>
<dbReference type="InterPro" id="IPR050327">
    <property type="entry name" value="Proton-linked_MCT"/>
</dbReference>
<evidence type="ECO:0000256" key="2">
    <source>
        <dbReference type="ARBA" id="ARBA00006727"/>
    </source>
</evidence>
<feature type="transmembrane region" description="Helical" evidence="3">
    <location>
        <begin position="86"/>
        <end position="105"/>
    </location>
</feature>
<evidence type="ECO:0000313" key="5">
    <source>
        <dbReference type="Proteomes" id="UP000298061"/>
    </source>
</evidence>
<feature type="transmembrane region" description="Helical" evidence="3">
    <location>
        <begin position="57"/>
        <end position="79"/>
    </location>
</feature>
<feature type="transmembrane region" description="Helical" evidence="3">
    <location>
        <begin position="16"/>
        <end position="37"/>
    </location>
</feature>
<evidence type="ECO:0008006" key="6">
    <source>
        <dbReference type="Google" id="ProtNLM"/>
    </source>
</evidence>
<evidence type="ECO:0000256" key="1">
    <source>
        <dbReference type="ARBA" id="ARBA00004141"/>
    </source>
</evidence>
<name>A0A4Z0A0E0_9AGAM</name>
<comment type="caution">
    <text evidence="4">The sequence shown here is derived from an EMBL/GenBank/DDBJ whole genome shotgun (WGS) entry which is preliminary data.</text>
</comment>
<feature type="non-terminal residue" evidence="4">
    <location>
        <position position="268"/>
    </location>
</feature>
<gene>
    <name evidence="4" type="ORF">EWM64_g4348</name>
</gene>
<keyword evidence="5" id="KW-1185">Reference proteome</keyword>
<feature type="transmembrane region" description="Helical" evidence="3">
    <location>
        <begin position="221"/>
        <end position="242"/>
    </location>
</feature>
<dbReference type="GO" id="GO:0016020">
    <property type="term" value="C:membrane"/>
    <property type="evidence" value="ECO:0007669"/>
    <property type="project" value="UniProtKB-SubCell"/>
</dbReference>
<accession>A0A4Z0A0E0</accession>
<keyword evidence="3" id="KW-1133">Transmembrane helix</keyword>
<evidence type="ECO:0000313" key="4">
    <source>
        <dbReference type="EMBL" id="TFY79661.1"/>
    </source>
</evidence>
<dbReference type="Proteomes" id="UP000298061">
    <property type="component" value="Unassembled WGS sequence"/>
</dbReference>
<dbReference type="Pfam" id="PF07690">
    <property type="entry name" value="MFS_1"/>
    <property type="match status" value="1"/>
</dbReference>
<comment type="subcellular location">
    <subcellularLocation>
        <location evidence="1">Membrane</location>
        <topology evidence="1">Multi-pass membrane protein</topology>
    </subcellularLocation>
</comment>
<protein>
    <recommendedName>
        <fullName evidence="6">Major facilitator superfamily (MFS) profile domain-containing protein</fullName>
    </recommendedName>
</protein>
<feature type="transmembrane region" description="Helical" evidence="3">
    <location>
        <begin position="111"/>
        <end position="131"/>
    </location>
</feature>
<evidence type="ECO:0000256" key="3">
    <source>
        <dbReference type="SAM" id="Phobius"/>
    </source>
</evidence>
<proteinExistence type="inferred from homology"/>
<feature type="transmembrane region" description="Helical" evidence="3">
    <location>
        <begin position="143"/>
        <end position="164"/>
    </location>
</feature>
<keyword evidence="3" id="KW-0812">Transmembrane</keyword>